<keyword evidence="1" id="KW-0812">Transmembrane</keyword>
<proteinExistence type="predicted"/>
<keyword evidence="1" id="KW-1133">Transmembrane helix</keyword>
<dbReference type="AlphaFoldDB" id="A0A942YGB4"/>
<evidence type="ECO:0000313" key="3">
    <source>
        <dbReference type="Proteomes" id="UP000681414"/>
    </source>
</evidence>
<feature type="transmembrane region" description="Helical" evidence="1">
    <location>
        <begin position="33"/>
        <end position="54"/>
    </location>
</feature>
<dbReference type="EMBL" id="JAGYPG010000002">
    <property type="protein sequence ID" value="MBS4195362.1"/>
    <property type="molecule type" value="Genomic_DNA"/>
</dbReference>
<comment type="caution">
    <text evidence="2">The sequence shown here is derived from an EMBL/GenBank/DDBJ whole genome shotgun (WGS) entry which is preliminary data.</text>
</comment>
<dbReference type="Proteomes" id="UP000681414">
    <property type="component" value="Unassembled WGS sequence"/>
</dbReference>
<feature type="transmembrane region" description="Helical" evidence="1">
    <location>
        <begin position="7"/>
        <end position="27"/>
    </location>
</feature>
<protein>
    <submittedName>
        <fullName evidence="2">Uncharacterized protein</fullName>
    </submittedName>
</protein>
<evidence type="ECO:0000313" key="2">
    <source>
        <dbReference type="EMBL" id="MBS4195362.1"/>
    </source>
</evidence>
<dbReference type="RefSeq" id="WP_213124587.1">
    <property type="nucleotide sequence ID" value="NZ_JAGYPG010000002.1"/>
</dbReference>
<accession>A0A942YGB4</accession>
<name>A0A942YGB4_9BACI</name>
<gene>
    <name evidence="2" type="ORF">KHA97_09875</name>
</gene>
<organism evidence="2 3">
    <name type="scientific">Lederbergia citri</name>
    <dbReference type="NCBI Taxonomy" id="2833580"/>
    <lineage>
        <taxon>Bacteria</taxon>
        <taxon>Bacillati</taxon>
        <taxon>Bacillota</taxon>
        <taxon>Bacilli</taxon>
        <taxon>Bacillales</taxon>
        <taxon>Bacillaceae</taxon>
        <taxon>Lederbergia</taxon>
    </lineage>
</organism>
<keyword evidence="1" id="KW-0472">Membrane</keyword>
<keyword evidence="3" id="KW-1185">Reference proteome</keyword>
<evidence type="ECO:0000256" key="1">
    <source>
        <dbReference type="SAM" id="Phobius"/>
    </source>
</evidence>
<sequence length="63" mass="6912">MGGKVLFWLSVVAIVAYLGNVVMLAVGHTFEDAAIALSFLTNAVFYGMLAYGIYHTIKKEEKE</sequence>
<reference evidence="2 3" key="1">
    <citation type="submission" date="2021-05" db="EMBL/GenBank/DDBJ databases">
        <title>Novel Bacillus species.</title>
        <authorList>
            <person name="Liu G."/>
        </authorList>
    </citation>
    <scope>NUCLEOTIDE SEQUENCE [LARGE SCALE GENOMIC DNA]</scope>
    <source>
        <strain evidence="3">FJAT-49780</strain>
    </source>
</reference>